<sequence>MHLRRGISLSSVRMLGVLGRFVHTEKVVGSLALSKMKSPTGPHPQVNTQLIGHMMREKFNDPDTVYSSKDVMLDVKTTVKFTISYQTASRAKSVASLNAVHPRIHIPIFPRIVLNLRG</sequence>
<name>A0A498HYL4_MALDO</name>
<keyword evidence="2" id="KW-1185">Reference proteome</keyword>
<dbReference type="EMBL" id="RDQH01000341">
    <property type="protein sequence ID" value="RXH75719.1"/>
    <property type="molecule type" value="Genomic_DNA"/>
</dbReference>
<proteinExistence type="predicted"/>
<evidence type="ECO:0000313" key="2">
    <source>
        <dbReference type="Proteomes" id="UP000290289"/>
    </source>
</evidence>
<organism evidence="1 2">
    <name type="scientific">Malus domestica</name>
    <name type="common">Apple</name>
    <name type="synonym">Pyrus malus</name>
    <dbReference type="NCBI Taxonomy" id="3750"/>
    <lineage>
        <taxon>Eukaryota</taxon>
        <taxon>Viridiplantae</taxon>
        <taxon>Streptophyta</taxon>
        <taxon>Embryophyta</taxon>
        <taxon>Tracheophyta</taxon>
        <taxon>Spermatophyta</taxon>
        <taxon>Magnoliopsida</taxon>
        <taxon>eudicotyledons</taxon>
        <taxon>Gunneridae</taxon>
        <taxon>Pentapetalae</taxon>
        <taxon>rosids</taxon>
        <taxon>fabids</taxon>
        <taxon>Rosales</taxon>
        <taxon>Rosaceae</taxon>
        <taxon>Amygdaloideae</taxon>
        <taxon>Maleae</taxon>
        <taxon>Malus</taxon>
    </lineage>
</organism>
<reference evidence="1 2" key="1">
    <citation type="submission" date="2018-10" db="EMBL/GenBank/DDBJ databases">
        <title>A high-quality apple genome assembly.</title>
        <authorList>
            <person name="Hu J."/>
        </authorList>
    </citation>
    <scope>NUCLEOTIDE SEQUENCE [LARGE SCALE GENOMIC DNA]</scope>
    <source>
        <strain evidence="2">cv. HFTH1</strain>
        <tissue evidence="1">Young leaf</tissue>
    </source>
</reference>
<comment type="caution">
    <text evidence="1">The sequence shown here is derived from an EMBL/GenBank/DDBJ whole genome shotgun (WGS) entry which is preliminary data.</text>
</comment>
<dbReference type="AlphaFoldDB" id="A0A498HYL4"/>
<gene>
    <name evidence="1" type="ORF">DVH24_039418</name>
</gene>
<evidence type="ECO:0000313" key="1">
    <source>
        <dbReference type="EMBL" id="RXH75719.1"/>
    </source>
</evidence>
<dbReference type="Proteomes" id="UP000290289">
    <property type="component" value="Chromosome 15"/>
</dbReference>
<accession>A0A498HYL4</accession>
<protein>
    <submittedName>
        <fullName evidence="1">Uncharacterized protein</fullName>
    </submittedName>
</protein>